<organism evidence="6 7">
    <name type="scientific">Desulfofundulus australicus DSM 11792</name>
    <dbReference type="NCBI Taxonomy" id="1121425"/>
    <lineage>
        <taxon>Bacteria</taxon>
        <taxon>Bacillati</taxon>
        <taxon>Bacillota</taxon>
        <taxon>Clostridia</taxon>
        <taxon>Eubacteriales</taxon>
        <taxon>Peptococcaceae</taxon>
        <taxon>Desulfofundulus</taxon>
    </lineage>
</organism>
<dbReference type="InterPro" id="IPR042099">
    <property type="entry name" value="ANL_N_sf"/>
</dbReference>
<keyword evidence="3" id="KW-0276">Fatty acid metabolism</keyword>
<dbReference type="SUPFAM" id="SSF56801">
    <property type="entry name" value="Acetyl-CoA synthetase-like"/>
    <property type="match status" value="1"/>
</dbReference>
<keyword evidence="7" id="KW-1185">Reference proteome</keyword>
<proteinExistence type="inferred from homology"/>
<dbReference type="EMBL" id="FQUW01000038">
    <property type="protein sequence ID" value="SHF54946.1"/>
    <property type="molecule type" value="Genomic_DNA"/>
</dbReference>
<feature type="domain" description="AMP-dependent synthetase/ligase" evidence="5">
    <location>
        <begin position="2"/>
        <end position="115"/>
    </location>
</feature>
<dbReference type="PANTHER" id="PTHR43859:SF4">
    <property type="entry name" value="BUTANOATE--COA LIGASE AAE1-RELATED"/>
    <property type="match status" value="1"/>
</dbReference>
<dbReference type="GO" id="GO:0016874">
    <property type="term" value="F:ligase activity"/>
    <property type="evidence" value="ECO:0007669"/>
    <property type="project" value="UniProtKB-KW"/>
</dbReference>
<name>A0A1M5CJS6_9FIRM</name>
<reference evidence="7" key="1">
    <citation type="submission" date="2016-11" db="EMBL/GenBank/DDBJ databases">
        <authorList>
            <person name="Varghese N."/>
            <person name="Submissions S."/>
        </authorList>
    </citation>
    <scope>NUCLEOTIDE SEQUENCE [LARGE SCALE GENOMIC DNA]</scope>
    <source>
        <strain evidence="7">DSM 11792</strain>
    </source>
</reference>
<evidence type="ECO:0000259" key="5">
    <source>
        <dbReference type="Pfam" id="PF00501"/>
    </source>
</evidence>
<keyword evidence="2" id="KW-0436">Ligase</keyword>
<evidence type="ECO:0000313" key="6">
    <source>
        <dbReference type="EMBL" id="SHF54946.1"/>
    </source>
</evidence>
<keyword evidence="4" id="KW-0443">Lipid metabolism</keyword>
<evidence type="ECO:0000256" key="1">
    <source>
        <dbReference type="ARBA" id="ARBA00006432"/>
    </source>
</evidence>
<dbReference type="PANTHER" id="PTHR43859">
    <property type="entry name" value="ACYL-ACTIVATING ENZYME"/>
    <property type="match status" value="1"/>
</dbReference>
<accession>A0A1M5CJS6</accession>
<evidence type="ECO:0000313" key="7">
    <source>
        <dbReference type="Proteomes" id="UP000184196"/>
    </source>
</evidence>
<gene>
    <name evidence="6" type="ORF">SAMN02745218_02559</name>
</gene>
<evidence type="ECO:0000256" key="4">
    <source>
        <dbReference type="ARBA" id="ARBA00023098"/>
    </source>
</evidence>
<dbReference type="AlphaFoldDB" id="A0A1M5CJS6"/>
<dbReference type="Proteomes" id="UP000184196">
    <property type="component" value="Unassembled WGS sequence"/>
</dbReference>
<dbReference type="Gene3D" id="3.40.50.12780">
    <property type="entry name" value="N-terminal domain of ligase-like"/>
    <property type="match status" value="1"/>
</dbReference>
<evidence type="ECO:0000256" key="2">
    <source>
        <dbReference type="ARBA" id="ARBA00022598"/>
    </source>
</evidence>
<dbReference type="InterPro" id="IPR000873">
    <property type="entry name" value="AMP-dep_synth/lig_dom"/>
</dbReference>
<sequence>MQLVPMFHAQGWGFFFSATFMGAKIVLPGRYMIDDVGSLVELMVKEKVTISCGAPAIFMPMLNYIKTLQEKPDFGGTRLISGATEPPLAMMRGWKELTGAEIIHAYGATETTPLVLLI</sequence>
<protein>
    <submittedName>
        <fullName evidence="6">AMP-binding enzyme</fullName>
    </submittedName>
</protein>
<dbReference type="Pfam" id="PF00501">
    <property type="entry name" value="AMP-binding"/>
    <property type="match status" value="1"/>
</dbReference>
<evidence type="ECO:0000256" key="3">
    <source>
        <dbReference type="ARBA" id="ARBA00022832"/>
    </source>
</evidence>
<comment type="similarity">
    <text evidence="1">Belongs to the ATP-dependent AMP-binding enzyme family.</text>
</comment>
<dbReference type="GO" id="GO:0006631">
    <property type="term" value="P:fatty acid metabolic process"/>
    <property type="evidence" value="ECO:0007669"/>
    <property type="project" value="UniProtKB-KW"/>
</dbReference>